<dbReference type="Gene3D" id="1.25.40.10">
    <property type="entry name" value="Tetratricopeptide repeat domain"/>
    <property type="match status" value="1"/>
</dbReference>
<accession>A0A365NYP8</accession>
<proteinExistence type="predicted"/>
<dbReference type="SUPFAM" id="SSF48452">
    <property type="entry name" value="TPR-like"/>
    <property type="match status" value="1"/>
</dbReference>
<dbReference type="InterPro" id="IPR011042">
    <property type="entry name" value="6-blade_b-propeller_TolB-like"/>
</dbReference>
<evidence type="ECO:0000313" key="10">
    <source>
        <dbReference type="EMBL" id="RBA27476.1"/>
    </source>
</evidence>
<evidence type="ECO:0000259" key="6">
    <source>
        <dbReference type="PROSITE" id="PS51123"/>
    </source>
</evidence>
<dbReference type="SUPFAM" id="SSF103088">
    <property type="entry name" value="OmpA-like"/>
    <property type="match status" value="1"/>
</dbReference>
<dbReference type="RefSeq" id="WP_113989853.1">
    <property type="nucleotide sequence ID" value="NZ_QLST01000018.1"/>
</dbReference>
<comment type="caution">
    <text evidence="7">The sequence shown here is derived from an EMBL/GenBank/DDBJ whole genome shotgun (WGS) entry which is preliminary data.</text>
</comment>
<dbReference type="SUPFAM" id="SSF82171">
    <property type="entry name" value="DPP6 N-terminal domain-like"/>
    <property type="match status" value="1"/>
</dbReference>
<dbReference type="InterPro" id="IPR011990">
    <property type="entry name" value="TPR-like_helical_dom_sf"/>
</dbReference>
<dbReference type="InterPro" id="IPR050330">
    <property type="entry name" value="Bact_OuterMem_StrucFunc"/>
</dbReference>
<dbReference type="InterPro" id="IPR019734">
    <property type="entry name" value="TPR_rpt"/>
</dbReference>
<evidence type="ECO:0000313" key="8">
    <source>
        <dbReference type="EMBL" id="RBA27324.1"/>
    </source>
</evidence>
<dbReference type="EMBL" id="QLST01000020">
    <property type="protein sequence ID" value="RBA27400.1"/>
    <property type="molecule type" value="Genomic_DNA"/>
</dbReference>
<organism evidence="7 11">
    <name type="scientific">Flavobacterium tibetense</name>
    <dbReference type="NCBI Taxonomy" id="2233533"/>
    <lineage>
        <taxon>Bacteria</taxon>
        <taxon>Pseudomonadati</taxon>
        <taxon>Bacteroidota</taxon>
        <taxon>Flavobacteriia</taxon>
        <taxon>Flavobacteriales</taxon>
        <taxon>Flavobacteriaceae</taxon>
        <taxon>Flavobacterium</taxon>
    </lineage>
</organism>
<dbReference type="CDD" id="cd07185">
    <property type="entry name" value="OmpA_C-like"/>
    <property type="match status" value="1"/>
</dbReference>
<dbReference type="PROSITE" id="PS50005">
    <property type="entry name" value="TPR"/>
    <property type="match status" value="1"/>
</dbReference>
<dbReference type="Pfam" id="PF00691">
    <property type="entry name" value="OmpA"/>
    <property type="match status" value="1"/>
</dbReference>
<dbReference type="InterPro" id="IPR011659">
    <property type="entry name" value="WD40"/>
</dbReference>
<gene>
    <name evidence="10" type="ORF">DPN68_11820</name>
    <name evidence="9" type="ORF">DPN68_12185</name>
    <name evidence="7" type="ORF">DPN68_12760</name>
    <name evidence="8" type="ORF">DPN68_12775</name>
</gene>
<dbReference type="PRINTS" id="PR01021">
    <property type="entry name" value="OMPADOMAIN"/>
</dbReference>
<dbReference type="Pfam" id="PF07676">
    <property type="entry name" value="PD40"/>
    <property type="match status" value="2"/>
</dbReference>
<evidence type="ECO:0000313" key="9">
    <source>
        <dbReference type="EMBL" id="RBA27400.1"/>
    </source>
</evidence>
<dbReference type="GO" id="GO:0009279">
    <property type="term" value="C:cell outer membrane"/>
    <property type="evidence" value="ECO:0007669"/>
    <property type="project" value="UniProtKB-SubCell"/>
</dbReference>
<dbReference type="AlphaFoldDB" id="A0A365NYP8"/>
<dbReference type="InterPro" id="IPR006664">
    <property type="entry name" value="OMP_bac"/>
</dbReference>
<dbReference type="EMBL" id="QLST01000018">
    <property type="protein sequence ID" value="RBA27476.1"/>
    <property type="molecule type" value="Genomic_DNA"/>
</dbReference>
<evidence type="ECO:0000256" key="5">
    <source>
        <dbReference type="PROSITE-ProRule" id="PRU00473"/>
    </source>
</evidence>
<feature type="domain" description="OmpA-like" evidence="6">
    <location>
        <begin position="507"/>
        <end position="625"/>
    </location>
</feature>
<dbReference type="Proteomes" id="UP000253319">
    <property type="component" value="Unassembled WGS sequence"/>
</dbReference>
<dbReference type="PANTHER" id="PTHR30329">
    <property type="entry name" value="STATOR ELEMENT OF FLAGELLAR MOTOR COMPLEX"/>
    <property type="match status" value="1"/>
</dbReference>
<evidence type="ECO:0000256" key="2">
    <source>
        <dbReference type="ARBA" id="ARBA00023136"/>
    </source>
</evidence>
<keyword evidence="2 5" id="KW-0472">Membrane</keyword>
<feature type="repeat" description="TPR" evidence="4">
    <location>
        <begin position="87"/>
        <end position="120"/>
    </location>
</feature>
<reference evidence="7 11" key="1">
    <citation type="submission" date="2018-06" db="EMBL/GenBank/DDBJ databases">
        <title>Flavobacterium tibetense sp. nov., isolated from a wetland YonghuCo on Tibetan Plateau.</title>
        <authorList>
            <person name="Xing P."/>
            <person name="Phurbu D."/>
            <person name="Lu H."/>
        </authorList>
    </citation>
    <scope>NUCLEOTIDE SEQUENCE [LARGE SCALE GENOMIC DNA]</scope>
    <source>
        <strain evidence="7 11">YH5</strain>
    </source>
</reference>
<evidence type="ECO:0000256" key="4">
    <source>
        <dbReference type="PROSITE-ProRule" id="PRU00339"/>
    </source>
</evidence>
<evidence type="ECO:0000256" key="1">
    <source>
        <dbReference type="ARBA" id="ARBA00004442"/>
    </source>
</evidence>
<evidence type="ECO:0000313" key="11">
    <source>
        <dbReference type="Proteomes" id="UP000253319"/>
    </source>
</evidence>
<dbReference type="PANTHER" id="PTHR30329:SF21">
    <property type="entry name" value="LIPOPROTEIN YIAD-RELATED"/>
    <property type="match status" value="1"/>
</dbReference>
<sequence>MKNIYLSLSFVLAVSLAQGQNKQTRVADKLFERYEYVEAAQEYLKLADKGDADTYVVKQLAESYYNIFNTKEAVKWFSKLVEEKQEAETYYKYAQMLKAEGNYQEANKQMEQFATLAPNDQRAKAFKSNPNYLAAVKSQAKLFDITPSDISSDKSDFGAVLANDNTIYFTSARNTSRRTHGWNEEPYLDIYKATFNENKTISEATPLSDVNTKWHDGPVAISSDGNTMYFGSESFNEKEFEKGKTTTTEQTIKKGRIYLYKATKEGDKWTSVKPLPMNNKSYSVRNPSISKDGKTLYFSSDMPGGLGGEDIWKVSVDGDTYGTPENLGKNINTEGNESFPFIADDNVLYFTSDARQGFGGFDIYKVDMNKPTEATNIGAPVNTEKDDFSFTFNKSKKVAFFSSNRAGVDNIYVAIPVCGVNALVVTKNAKTGALIEGATVSAMDAKNVLAATQTTTEMGTTNFGLNCEMVYNFQATKTGFENAIATMQESEGGETTIEILMNPIMPVITEKEVILAPIFFEFNKSNITAQGAEELNKLVMVMNEYPEMVIFAKSHTDNRGSDKYNMNLSDRRAKATVQYIISKGIAKERISGQGFGESEPKVNCTKCTEEEHAQNRRSEFLIVKK</sequence>
<dbReference type="EMBL" id="QLST01000025">
    <property type="protein sequence ID" value="RBA27324.1"/>
    <property type="molecule type" value="Genomic_DNA"/>
</dbReference>
<comment type="subcellular location">
    <subcellularLocation>
        <location evidence="1">Cell outer membrane</location>
    </subcellularLocation>
</comment>
<keyword evidence="4" id="KW-0802">TPR repeat</keyword>
<dbReference type="Gene3D" id="2.120.10.30">
    <property type="entry name" value="TolB, C-terminal domain"/>
    <property type="match status" value="1"/>
</dbReference>
<dbReference type="Gene3D" id="2.60.40.1120">
    <property type="entry name" value="Carboxypeptidase-like, regulatory domain"/>
    <property type="match status" value="1"/>
</dbReference>
<evidence type="ECO:0000256" key="3">
    <source>
        <dbReference type="ARBA" id="ARBA00023237"/>
    </source>
</evidence>
<dbReference type="Gene3D" id="3.30.1330.60">
    <property type="entry name" value="OmpA-like domain"/>
    <property type="match status" value="1"/>
</dbReference>
<dbReference type="PROSITE" id="PS51123">
    <property type="entry name" value="OMPA_2"/>
    <property type="match status" value="1"/>
</dbReference>
<dbReference type="InterPro" id="IPR006665">
    <property type="entry name" value="OmpA-like"/>
</dbReference>
<dbReference type="InterPro" id="IPR036737">
    <property type="entry name" value="OmpA-like_sf"/>
</dbReference>
<dbReference type="EMBL" id="QLST01000025">
    <property type="protein sequence ID" value="RBA27321.1"/>
    <property type="molecule type" value="Genomic_DNA"/>
</dbReference>
<keyword evidence="11" id="KW-1185">Reference proteome</keyword>
<name>A0A365NYP8_9FLAO</name>
<evidence type="ECO:0000313" key="7">
    <source>
        <dbReference type="EMBL" id="RBA27321.1"/>
    </source>
</evidence>
<dbReference type="OrthoDB" id="9809364at2"/>
<keyword evidence="3" id="KW-0998">Cell outer membrane</keyword>
<protein>
    <submittedName>
        <fullName evidence="7">Cell envelope biogenesis protein OmpA</fullName>
    </submittedName>
</protein>